<dbReference type="AlphaFoldDB" id="A0A0W8EAQ9"/>
<reference evidence="2" key="1">
    <citation type="journal article" date="2015" name="Proc. Natl. Acad. Sci. U.S.A.">
        <title>Networks of energetic and metabolic interactions define dynamics in microbial communities.</title>
        <authorList>
            <person name="Embree M."/>
            <person name="Liu J.K."/>
            <person name="Al-Bassam M.M."/>
            <person name="Zengler K."/>
        </authorList>
    </citation>
    <scope>NUCLEOTIDE SEQUENCE</scope>
</reference>
<evidence type="ECO:0000313" key="2">
    <source>
        <dbReference type="EMBL" id="KUG05727.1"/>
    </source>
</evidence>
<comment type="caution">
    <text evidence="2">The sequence shown here is derived from an EMBL/GenBank/DDBJ whole genome shotgun (WGS) entry which is preliminary data.</text>
</comment>
<sequence>MDPQIVQIIEMILVLVAAIAAYWQRTQKRDAENETRQVVAFFDPGDDAVTTPPAIVPARSWKMDDATKAWVLAGHDALNQAVLLRQVDEAEATRLPHYYLTFQDRGGGYYEIEYGLMKGSGIGQPV</sequence>
<keyword evidence="1" id="KW-1133">Transmembrane helix</keyword>
<gene>
    <name evidence="2" type="ORF">ASZ90_016835</name>
</gene>
<proteinExistence type="predicted"/>
<name>A0A0W8EAQ9_9ZZZZ</name>
<dbReference type="EMBL" id="LNQE01001774">
    <property type="protein sequence ID" value="KUG05727.1"/>
    <property type="molecule type" value="Genomic_DNA"/>
</dbReference>
<protein>
    <submittedName>
        <fullName evidence="2">Uncharacterized protein</fullName>
    </submittedName>
</protein>
<evidence type="ECO:0000256" key="1">
    <source>
        <dbReference type="SAM" id="Phobius"/>
    </source>
</evidence>
<feature type="transmembrane region" description="Helical" evidence="1">
    <location>
        <begin position="6"/>
        <end position="23"/>
    </location>
</feature>
<organism evidence="2">
    <name type="scientific">hydrocarbon metagenome</name>
    <dbReference type="NCBI Taxonomy" id="938273"/>
    <lineage>
        <taxon>unclassified sequences</taxon>
        <taxon>metagenomes</taxon>
        <taxon>ecological metagenomes</taxon>
    </lineage>
</organism>
<keyword evidence="1" id="KW-0812">Transmembrane</keyword>
<accession>A0A0W8EAQ9</accession>
<keyword evidence="1" id="KW-0472">Membrane</keyword>